<sequence>KPFSPPCNLHAPGAIPLVAAARACSRGTPSSIPVKSSDAMGRRLSILRHNAEPLSKLAHRSKNRWLYLKFWLVHLS</sequence>
<feature type="non-terminal residue" evidence="1">
    <location>
        <position position="1"/>
    </location>
</feature>
<gene>
    <name evidence="1" type="ORF">U9M48_043555</name>
</gene>
<accession>A0AAQ3UUX2</accession>
<dbReference type="AlphaFoldDB" id="A0AAQ3UUX2"/>
<organism evidence="1 2">
    <name type="scientific">Paspalum notatum var. saurae</name>
    <dbReference type="NCBI Taxonomy" id="547442"/>
    <lineage>
        <taxon>Eukaryota</taxon>
        <taxon>Viridiplantae</taxon>
        <taxon>Streptophyta</taxon>
        <taxon>Embryophyta</taxon>
        <taxon>Tracheophyta</taxon>
        <taxon>Spermatophyta</taxon>
        <taxon>Magnoliopsida</taxon>
        <taxon>Liliopsida</taxon>
        <taxon>Poales</taxon>
        <taxon>Poaceae</taxon>
        <taxon>PACMAD clade</taxon>
        <taxon>Panicoideae</taxon>
        <taxon>Andropogonodae</taxon>
        <taxon>Paspaleae</taxon>
        <taxon>Paspalinae</taxon>
        <taxon>Paspalum</taxon>
    </lineage>
</organism>
<name>A0AAQ3UUX2_PASNO</name>
<keyword evidence="2" id="KW-1185">Reference proteome</keyword>
<proteinExistence type="predicted"/>
<protein>
    <submittedName>
        <fullName evidence="1">Uncharacterized protein</fullName>
    </submittedName>
</protein>
<dbReference type="Proteomes" id="UP001341281">
    <property type="component" value="Chromosome 10"/>
</dbReference>
<evidence type="ECO:0000313" key="2">
    <source>
        <dbReference type="Proteomes" id="UP001341281"/>
    </source>
</evidence>
<dbReference type="EMBL" id="CP144754">
    <property type="protein sequence ID" value="WVZ98074.1"/>
    <property type="molecule type" value="Genomic_DNA"/>
</dbReference>
<evidence type="ECO:0000313" key="1">
    <source>
        <dbReference type="EMBL" id="WVZ98074.1"/>
    </source>
</evidence>
<reference evidence="1 2" key="1">
    <citation type="submission" date="2024-02" db="EMBL/GenBank/DDBJ databases">
        <title>High-quality chromosome-scale genome assembly of Pensacola bahiagrass (Paspalum notatum Flugge var. saurae).</title>
        <authorList>
            <person name="Vega J.M."/>
            <person name="Podio M."/>
            <person name="Orjuela J."/>
            <person name="Siena L.A."/>
            <person name="Pessino S.C."/>
            <person name="Combes M.C."/>
            <person name="Mariac C."/>
            <person name="Albertini E."/>
            <person name="Pupilli F."/>
            <person name="Ortiz J.P.A."/>
            <person name="Leblanc O."/>
        </authorList>
    </citation>
    <scope>NUCLEOTIDE SEQUENCE [LARGE SCALE GENOMIC DNA]</scope>
    <source>
        <strain evidence="1">R1</strain>
        <tissue evidence="1">Leaf</tissue>
    </source>
</reference>